<keyword evidence="3" id="KW-1185">Reference proteome</keyword>
<evidence type="ECO:0000256" key="1">
    <source>
        <dbReference type="SAM" id="MobiDB-lite"/>
    </source>
</evidence>
<reference evidence="3" key="1">
    <citation type="submission" date="2016-10" db="EMBL/GenBank/DDBJ databases">
        <authorList>
            <person name="Varghese N."/>
            <person name="Submissions S."/>
        </authorList>
    </citation>
    <scope>NUCLEOTIDE SEQUENCE [LARGE SCALE GENOMIC DNA]</scope>
    <source>
        <strain evidence="3">CGMCC 4.3530</strain>
    </source>
</reference>
<name>A0A1H3CUE7_9PSEU</name>
<feature type="compositionally biased region" description="Acidic residues" evidence="1">
    <location>
        <begin position="225"/>
        <end position="265"/>
    </location>
</feature>
<gene>
    <name evidence="2" type="ORF">SAMN05216215_1012156</name>
</gene>
<evidence type="ECO:0000313" key="2">
    <source>
        <dbReference type="EMBL" id="SDX57745.1"/>
    </source>
</evidence>
<dbReference type="AlphaFoldDB" id="A0A1H3CUE7"/>
<feature type="region of interest" description="Disordered" evidence="1">
    <location>
        <begin position="224"/>
        <end position="275"/>
    </location>
</feature>
<sequence>MRPECLRESAYRLMGIPQEIRSRPARRLTGPRSDHCGRWESAGTIAVRGTSNGTTYRSSEGNPAVKDAWPQKVRGWELAQHGHIENYRKRLANNVTVTAIWENETSTGTVDARVETLGFGRTLTSSRKEFRDKEAFWTAARCVVEMAANLPSLGVGSESPADSDLCEEVAGNVEAEPGTSGTPEAELTFTLVNGRTVTLILSDDQAFDVCERIYKLDKYVWSEQRDEDEDDEYTADEEDDAAGEEEVSEHIVDEEEEDEDVEVPDISDVQSGPDTGHDVVTLLESRFGVTEDYLMAHIDWSALIVVGEPAVSSLISRGEELHAVLQPRWYPVVVDRPGEQWVVLRRTGLRYAGA</sequence>
<accession>A0A1H3CUE7</accession>
<proteinExistence type="predicted"/>
<evidence type="ECO:0000313" key="3">
    <source>
        <dbReference type="Proteomes" id="UP000199529"/>
    </source>
</evidence>
<organism evidence="2 3">
    <name type="scientific">Saccharopolyspora shandongensis</name>
    <dbReference type="NCBI Taxonomy" id="418495"/>
    <lineage>
        <taxon>Bacteria</taxon>
        <taxon>Bacillati</taxon>
        <taxon>Actinomycetota</taxon>
        <taxon>Actinomycetes</taxon>
        <taxon>Pseudonocardiales</taxon>
        <taxon>Pseudonocardiaceae</taxon>
        <taxon>Saccharopolyspora</taxon>
    </lineage>
</organism>
<dbReference type="Proteomes" id="UP000199529">
    <property type="component" value="Unassembled WGS sequence"/>
</dbReference>
<dbReference type="EMBL" id="FNOK01000012">
    <property type="protein sequence ID" value="SDX57745.1"/>
    <property type="molecule type" value="Genomic_DNA"/>
</dbReference>
<protein>
    <submittedName>
        <fullName evidence="2">Uncharacterized protein</fullName>
    </submittedName>
</protein>